<feature type="transmembrane region" description="Helical" evidence="1">
    <location>
        <begin position="6"/>
        <end position="26"/>
    </location>
</feature>
<proteinExistence type="predicted"/>
<accession>A0ABW4XKU5</accession>
<organism evidence="2 3">
    <name type="scientific">Corallincola platygyrae</name>
    <dbReference type="NCBI Taxonomy" id="1193278"/>
    <lineage>
        <taxon>Bacteria</taxon>
        <taxon>Pseudomonadati</taxon>
        <taxon>Pseudomonadota</taxon>
        <taxon>Gammaproteobacteria</taxon>
        <taxon>Alteromonadales</taxon>
        <taxon>Psychromonadaceae</taxon>
        <taxon>Corallincola</taxon>
    </lineage>
</organism>
<sequence length="57" mass="6587">MDYGTFRGVLTIIILVVFIGIVVWAYSKRRKSAFDEAANMIFDENDAQQDKDNKRES</sequence>
<comment type="caution">
    <text evidence="2">The sequence shown here is derived from an EMBL/GenBank/DDBJ whole genome shotgun (WGS) entry which is preliminary data.</text>
</comment>
<gene>
    <name evidence="2" type="ORF">ACFSJ3_06805</name>
</gene>
<evidence type="ECO:0000313" key="2">
    <source>
        <dbReference type="EMBL" id="MFD2095688.1"/>
    </source>
</evidence>
<keyword evidence="1" id="KW-0812">Transmembrane</keyword>
<keyword evidence="1" id="KW-0472">Membrane</keyword>
<keyword evidence="1" id="KW-1133">Transmembrane helix</keyword>
<evidence type="ECO:0000313" key="3">
    <source>
        <dbReference type="Proteomes" id="UP001597380"/>
    </source>
</evidence>
<dbReference type="InterPro" id="IPR008621">
    <property type="entry name" value="Cbb3-typ_cyt_oxidase_comp"/>
</dbReference>
<dbReference type="RefSeq" id="WP_345340242.1">
    <property type="nucleotide sequence ID" value="NZ_BAABLI010000014.1"/>
</dbReference>
<dbReference type="Pfam" id="PF05545">
    <property type="entry name" value="FixQ"/>
    <property type="match status" value="1"/>
</dbReference>
<dbReference type="EMBL" id="JBHUHT010000009">
    <property type="protein sequence ID" value="MFD2095688.1"/>
    <property type="molecule type" value="Genomic_DNA"/>
</dbReference>
<dbReference type="CDD" id="cd01324">
    <property type="entry name" value="cbb3_Oxidase_CcoQ"/>
    <property type="match status" value="1"/>
</dbReference>
<evidence type="ECO:0000256" key="1">
    <source>
        <dbReference type="SAM" id="Phobius"/>
    </source>
</evidence>
<keyword evidence="3" id="KW-1185">Reference proteome</keyword>
<protein>
    <submittedName>
        <fullName evidence="2">Cbb3-type cytochrome oxidase subunit 3</fullName>
    </submittedName>
</protein>
<dbReference type="Proteomes" id="UP001597380">
    <property type="component" value="Unassembled WGS sequence"/>
</dbReference>
<name>A0ABW4XKU5_9GAMM</name>
<reference evidence="3" key="1">
    <citation type="journal article" date="2019" name="Int. J. Syst. Evol. Microbiol.">
        <title>The Global Catalogue of Microorganisms (GCM) 10K type strain sequencing project: providing services to taxonomists for standard genome sequencing and annotation.</title>
        <authorList>
            <consortium name="The Broad Institute Genomics Platform"/>
            <consortium name="The Broad Institute Genome Sequencing Center for Infectious Disease"/>
            <person name="Wu L."/>
            <person name="Ma J."/>
        </authorList>
    </citation>
    <scope>NUCLEOTIDE SEQUENCE [LARGE SCALE GENOMIC DNA]</scope>
    <source>
        <strain evidence="3">CGMCC 1.10992</strain>
    </source>
</reference>